<evidence type="ECO:0000313" key="2">
    <source>
        <dbReference type="Proteomes" id="UP000298652"/>
    </source>
</evidence>
<evidence type="ECO:0000313" key="1">
    <source>
        <dbReference type="EMBL" id="TKW03481.1"/>
    </source>
</evidence>
<name>A0A4U6TLM6_SETVI</name>
<dbReference type="Gramene" id="TKW03481">
    <property type="protein sequence ID" value="TKW03481"/>
    <property type="gene ID" value="SEVIR_7G027205v2"/>
</dbReference>
<protein>
    <submittedName>
        <fullName evidence="1">Uncharacterized protein</fullName>
    </submittedName>
</protein>
<reference evidence="1" key="1">
    <citation type="submission" date="2019-03" db="EMBL/GenBank/DDBJ databases">
        <title>WGS assembly of Setaria viridis.</title>
        <authorList>
            <person name="Huang P."/>
            <person name="Jenkins J."/>
            <person name="Grimwood J."/>
            <person name="Barry K."/>
            <person name="Healey A."/>
            <person name="Mamidi S."/>
            <person name="Sreedasyam A."/>
            <person name="Shu S."/>
            <person name="Feldman M."/>
            <person name="Wu J."/>
            <person name="Yu Y."/>
            <person name="Chen C."/>
            <person name="Johnson J."/>
            <person name="Rokhsar D."/>
            <person name="Baxter I."/>
            <person name="Schmutz J."/>
            <person name="Brutnell T."/>
            <person name="Kellogg E."/>
        </authorList>
    </citation>
    <scope>NUCLEOTIDE SEQUENCE [LARGE SCALE GENOMIC DNA]</scope>
</reference>
<keyword evidence="2" id="KW-1185">Reference proteome</keyword>
<gene>
    <name evidence="1" type="ORF">SEVIR_7G027205v2</name>
</gene>
<proteinExistence type="predicted"/>
<organism evidence="1 2">
    <name type="scientific">Setaria viridis</name>
    <name type="common">Green bristlegrass</name>
    <name type="synonym">Setaria italica subsp. viridis</name>
    <dbReference type="NCBI Taxonomy" id="4556"/>
    <lineage>
        <taxon>Eukaryota</taxon>
        <taxon>Viridiplantae</taxon>
        <taxon>Streptophyta</taxon>
        <taxon>Embryophyta</taxon>
        <taxon>Tracheophyta</taxon>
        <taxon>Spermatophyta</taxon>
        <taxon>Magnoliopsida</taxon>
        <taxon>Liliopsida</taxon>
        <taxon>Poales</taxon>
        <taxon>Poaceae</taxon>
        <taxon>PACMAD clade</taxon>
        <taxon>Panicoideae</taxon>
        <taxon>Panicodae</taxon>
        <taxon>Paniceae</taxon>
        <taxon>Cenchrinae</taxon>
        <taxon>Setaria</taxon>
    </lineage>
</organism>
<dbReference type="EMBL" id="CM016558">
    <property type="protein sequence ID" value="TKW03481.1"/>
    <property type="molecule type" value="Genomic_DNA"/>
</dbReference>
<dbReference type="AlphaFoldDB" id="A0A4U6TLM6"/>
<dbReference type="Proteomes" id="UP000298652">
    <property type="component" value="Chromosome 7"/>
</dbReference>
<sequence length="94" mass="10149">MSPSPTSMNTLTSWSLEEDAAMVFGSARFNLPIRPMVVFQSPGEGLAPHVVAAVAGEGEVLLHLRRLQMQVLLSGNIFGGDWDEAQPLLPILHP</sequence>
<accession>A0A4U6TLM6</accession>